<reference evidence="2 3" key="1">
    <citation type="submission" date="2024-02" db="EMBL/GenBank/DDBJ databases">
        <authorList>
            <person name="Chen Y."/>
            <person name="Shah S."/>
            <person name="Dougan E. K."/>
            <person name="Thang M."/>
            <person name="Chan C."/>
        </authorList>
    </citation>
    <scope>NUCLEOTIDE SEQUENCE [LARGE SCALE GENOMIC DNA]</scope>
</reference>
<name>A0ABP0NZH9_9DINO</name>
<dbReference type="EMBL" id="CAXAMN010022384">
    <property type="protein sequence ID" value="CAK9068954.1"/>
    <property type="molecule type" value="Genomic_DNA"/>
</dbReference>
<protein>
    <submittedName>
        <fullName evidence="2">Uncharacterized protein</fullName>
    </submittedName>
</protein>
<feature type="compositionally biased region" description="Polar residues" evidence="1">
    <location>
        <begin position="214"/>
        <end position="225"/>
    </location>
</feature>
<dbReference type="Proteomes" id="UP001642484">
    <property type="component" value="Unassembled WGS sequence"/>
</dbReference>
<gene>
    <name evidence="2" type="ORF">CCMP2556_LOCUS33885</name>
</gene>
<evidence type="ECO:0000313" key="2">
    <source>
        <dbReference type="EMBL" id="CAK9068954.1"/>
    </source>
</evidence>
<feature type="region of interest" description="Disordered" evidence="1">
    <location>
        <begin position="214"/>
        <end position="238"/>
    </location>
</feature>
<keyword evidence="3" id="KW-1185">Reference proteome</keyword>
<organism evidence="2 3">
    <name type="scientific">Durusdinium trenchii</name>
    <dbReference type="NCBI Taxonomy" id="1381693"/>
    <lineage>
        <taxon>Eukaryota</taxon>
        <taxon>Sar</taxon>
        <taxon>Alveolata</taxon>
        <taxon>Dinophyceae</taxon>
        <taxon>Suessiales</taxon>
        <taxon>Symbiodiniaceae</taxon>
        <taxon>Durusdinium</taxon>
    </lineage>
</organism>
<evidence type="ECO:0000256" key="1">
    <source>
        <dbReference type="SAM" id="MobiDB-lite"/>
    </source>
</evidence>
<comment type="caution">
    <text evidence="2">The sequence shown here is derived from an EMBL/GenBank/DDBJ whole genome shotgun (WGS) entry which is preliminary data.</text>
</comment>
<sequence>MVPVLGTTTAAVCTVAVAAGAGWTPALLVTLLLCLALFHRLQTLHARCATARAARRAAERRWAEALAQQGRLAARLKQALAHLAKQEAAIALEGPALRPKVDAQALQLALKALENAEVAEKKRLCEVLLVAIDWALEPPWANSDSPVAAVSTYGPRADYHAAFAEALAPGSDVLAQRRAMRRSFTAPVIESEEVLQQCAGAQLENVVSSALEGLQSSTSGKSSETLRPRPGWDSSGLG</sequence>
<proteinExistence type="predicted"/>
<evidence type="ECO:0000313" key="3">
    <source>
        <dbReference type="Proteomes" id="UP001642484"/>
    </source>
</evidence>
<accession>A0ABP0NZH9</accession>